<gene>
    <name evidence="1" type="ordered locus">ACMV_25350</name>
</gene>
<evidence type="ECO:0000313" key="1">
    <source>
        <dbReference type="EMBL" id="BAJ81882.1"/>
    </source>
</evidence>
<dbReference type="Proteomes" id="UP000007100">
    <property type="component" value="Chromosome"/>
</dbReference>
<dbReference type="AlphaFoldDB" id="F0J2D8"/>
<protein>
    <submittedName>
        <fullName evidence="1">Uncharacterized protein</fullName>
    </submittedName>
</protein>
<dbReference type="GO" id="GO:0006355">
    <property type="term" value="P:regulation of DNA-templated transcription"/>
    <property type="evidence" value="ECO:0007669"/>
    <property type="project" value="InterPro"/>
</dbReference>
<dbReference type="InterPro" id="IPR000792">
    <property type="entry name" value="Tscrpt_reg_LuxR_C"/>
</dbReference>
<dbReference type="InterPro" id="IPR036388">
    <property type="entry name" value="WH-like_DNA-bd_sf"/>
</dbReference>
<dbReference type="GO" id="GO:0003677">
    <property type="term" value="F:DNA binding"/>
    <property type="evidence" value="ECO:0007669"/>
    <property type="project" value="InterPro"/>
</dbReference>
<dbReference type="InterPro" id="IPR016032">
    <property type="entry name" value="Sig_transdc_resp-reg_C-effctor"/>
</dbReference>
<dbReference type="EMBL" id="AP012035">
    <property type="protein sequence ID" value="BAJ81882.1"/>
    <property type="molecule type" value="Genomic_DNA"/>
</dbReference>
<dbReference type="KEGG" id="amv:ACMV_25350"/>
<proteinExistence type="predicted"/>
<dbReference type="PROSITE" id="PS50043">
    <property type="entry name" value="HTH_LUXR_2"/>
    <property type="match status" value="1"/>
</dbReference>
<dbReference type="SUPFAM" id="SSF46894">
    <property type="entry name" value="C-terminal effector domain of the bipartite response regulators"/>
    <property type="match status" value="1"/>
</dbReference>
<evidence type="ECO:0000313" key="2">
    <source>
        <dbReference type="Proteomes" id="UP000007100"/>
    </source>
</evidence>
<dbReference type="Gene3D" id="1.10.10.10">
    <property type="entry name" value="Winged helix-like DNA-binding domain superfamily/Winged helix DNA-binding domain"/>
    <property type="match status" value="1"/>
</dbReference>
<dbReference type="HOGENOM" id="CLU_3057516_0_0_5"/>
<reference evidence="1 2" key="1">
    <citation type="submission" date="2010-12" db="EMBL/GenBank/DDBJ databases">
        <title>Whole genome sequence of Acidiphilium multivorum AIU301.</title>
        <authorList>
            <person name="Narita-Yamada S."/>
            <person name="Nakamura S."/>
            <person name="Ito N."/>
            <person name="Takarada H."/>
            <person name="Katano Y."/>
            <person name="Nakazawa H."/>
            <person name="Hosoyama A."/>
            <person name="Yamada R."/>
            <person name="Fujita N."/>
        </authorList>
    </citation>
    <scope>NUCLEOTIDE SEQUENCE [LARGE SCALE GENOMIC DNA]</scope>
    <source>
        <strain evidence="2">DSM 11245 / JCM 8867 / AIU301</strain>
    </source>
</reference>
<dbReference type="RefSeq" id="WP_013640651.1">
    <property type="nucleotide sequence ID" value="NC_015186.1"/>
</dbReference>
<name>F0J2D8_ACIMA</name>
<accession>F0J2D8</accession>
<dbReference type="Pfam" id="PF00196">
    <property type="entry name" value="GerE"/>
    <property type="match status" value="1"/>
</dbReference>
<organism evidence="1 2">
    <name type="scientific">Acidiphilium multivorum (strain DSM 11245 / JCM 8867 / NBRC 100883 / AIU 301)</name>
    <dbReference type="NCBI Taxonomy" id="926570"/>
    <lineage>
        <taxon>Bacteria</taxon>
        <taxon>Pseudomonadati</taxon>
        <taxon>Pseudomonadota</taxon>
        <taxon>Alphaproteobacteria</taxon>
        <taxon>Acetobacterales</taxon>
        <taxon>Acidocellaceae</taxon>
        <taxon>Acidiphilium</taxon>
    </lineage>
</organism>
<keyword evidence="2" id="KW-1185">Reference proteome</keyword>
<dbReference type="OrthoDB" id="9814495at2"/>
<sequence>MGNSIGQIADAMGVSYKTIANNCTRIRGKLGLADVKELARHAVERRFRGTGFG</sequence>